<proteinExistence type="predicted"/>
<dbReference type="InterPro" id="IPR003489">
    <property type="entry name" value="RHF/RaiA"/>
</dbReference>
<dbReference type="Pfam" id="PF02482">
    <property type="entry name" value="Ribosomal_S30AE"/>
    <property type="match status" value="1"/>
</dbReference>
<sequence>MQTSLKGTNIQILESTREYVDKKLVKVAEKYLKNGDEVVSLAVEVEKTTNHHKKGEVFRAEATLRMGKISLRAEATAEALNDAIDMVEEELGTEIKKFKEKRRTQMLKGARRMKGK</sequence>
<accession>A0A0G1H549</accession>
<dbReference type="Proteomes" id="UP000034736">
    <property type="component" value="Unassembled WGS sequence"/>
</dbReference>
<dbReference type="Gene3D" id="3.30.160.100">
    <property type="entry name" value="Ribosome hibernation promotion factor-like"/>
    <property type="match status" value="1"/>
</dbReference>
<dbReference type="SUPFAM" id="SSF69754">
    <property type="entry name" value="Ribosome binding protein Y (YfiA homologue)"/>
    <property type="match status" value="1"/>
</dbReference>
<gene>
    <name evidence="1" type="ORF">UW30_C0006G0025</name>
</gene>
<comment type="caution">
    <text evidence="1">The sequence shown here is derived from an EMBL/GenBank/DDBJ whole genome shotgun (WGS) entry which is preliminary data.</text>
</comment>
<protein>
    <submittedName>
        <fullName evidence="1">Ribosome hibernation protein YhbH</fullName>
    </submittedName>
</protein>
<name>A0A0G1H549_9BACT</name>
<dbReference type="NCBIfam" id="TIGR00741">
    <property type="entry name" value="yfiA"/>
    <property type="match status" value="1"/>
</dbReference>
<dbReference type="AlphaFoldDB" id="A0A0G1H549"/>
<evidence type="ECO:0000313" key="1">
    <source>
        <dbReference type="EMBL" id="KKT41598.1"/>
    </source>
</evidence>
<reference evidence="1 2" key="1">
    <citation type="journal article" date="2015" name="Nature">
        <title>rRNA introns, odd ribosomes, and small enigmatic genomes across a large radiation of phyla.</title>
        <authorList>
            <person name="Brown C.T."/>
            <person name="Hug L.A."/>
            <person name="Thomas B.C."/>
            <person name="Sharon I."/>
            <person name="Castelle C.J."/>
            <person name="Singh A."/>
            <person name="Wilkins M.J."/>
            <person name="Williams K.H."/>
            <person name="Banfield J.F."/>
        </authorList>
    </citation>
    <scope>NUCLEOTIDE SEQUENCE [LARGE SCALE GENOMIC DNA]</scope>
</reference>
<dbReference type="STRING" id="1618647.UW30_C0006G0025"/>
<dbReference type="InterPro" id="IPR036567">
    <property type="entry name" value="RHF-like"/>
</dbReference>
<dbReference type="EMBL" id="LCHU01000006">
    <property type="protein sequence ID" value="KKT41598.1"/>
    <property type="molecule type" value="Genomic_DNA"/>
</dbReference>
<organism evidence="1 2">
    <name type="scientific">Candidatus Giovannonibacteria bacterium GW2011_GWA2_44_13b</name>
    <dbReference type="NCBI Taxonomy" id="1618647"/>
    <lineage>
        <taxon>Bacteria</taxon>
        <taxon>Candidatus Giovannoniibacteriota</taxon>
    </lineage>
</organism>
<evidence type="ECO:0000313" key="2">
    <source>
        <dbReference type="Proteomes" id="UP000034736"/>
    </source>
</evidence>